<comment type="caution">
    <text evidence="2">The sequence shown here is derived from an EMBL/GenBank/DDBJ whole genome shotgun (WGS) entry which is preliminary data.</text>
</comment>
<feature type="non-terminal residue" evidence="2">
    <location>
        <position position="1"/>
    </location>
</feature>
<evidence type="ECO:0000313" key="3">
    <source>
        <dbReference type="Proteomes" id="UP001432322"/>
    </source>
</evidence>
<dbReference type="Proteomes" id="UP001432322">
    <property type="component" value="Unassembled WGS sequence"/>
</dbReference>
<feature type="non-terminal residue" evidence="2">
    <location>
        <position position="456"/>
    </location>
</feature>
<protein>
    <submittedName>
        <fullName evidence="2">Uncharacterized protein</fullName>
    </submittedName>
</protein>
<dbReference type="EMBL" id="BTSY01000004">
    <property type="protein sequence ID" value="GMT26125.1"/>
    <property type="molecule type" value="Genomic_DNA"/>
</dbReference>
<evidence type="ECO:0000256" key="1">
    <source>
        <dbReference type="SAM" id="MobiDB-lite"/>
    </source>
</evidence>
<dbReference type="AlphaFoldDB" id="A0AAV5W642"/>
<keyword evidence="3" id="KW-1185">Reference proteome</keyword>
<organism evidence="2 3">
    <name type="scientific">Pristionchus fissidentatus</name>
    <dbReference type="NCBI Taxonomy" id="1538716"/>
    <lineage>
        <taxon>Eukaryota</taxon>
        <taxon>Metazoa</taxon>
        <taxon>Ecdysozoa</taxon>
        <taxon>Nematoda</taxon>
        <taxon>Chromadorea</taxon>
        <taxon>Rhabditida</taxon>
        <taxon>Rhabditina</taxon>
        <taxon>Diplogasteromorpha</taxon>
        <taxon>Diplogasteroidea</taxon>
        <taxon>Neodiplogasteridae</taxon>
        <taxon>Pristionchus</taxon>
    </lineage>
</organism>
<gene>
    <name evidence="2" type="ORF">PFISCL1PPCAC_17422</name>
</gene>
<proteinExistence type="predicted"/>
<name>A0AAV5W642_9BILA</name>
<accession>A0AAV5W642</accession>
<feature type="compositionally biased region" description="Basic and acidic residues" evidence="1">
    <location>
        <begin position="385"/>
        <end position="403"/>
    </location>
</feature>
<feature type="region of interest" description="Disordered" evidence="1">
    <location>
        <begin position="374"/>
        <end position="456"/>
    </location>
</feature>
<feature type="compositionally biased region" description="Basic and acidic residues" evidence="1">
    <location>
        <begin position="47"/>
        <end position="59"/>
    </location>
</feature>
<reference evidence="2" key="1">
    <citation type="submission" date="2023-10" db="EMBL/GenBank/DDBJ databases">
        <title>Genome assembly of Pristionchus species.</title>
        <authorList>
            <person name="Yoshida K."/>
            <person name="Sommer R.J."/>
        </authorList>
    </citation>
    <scope>NUCLEOTIDE SEQUENCE</scope>
    <source>
        <strain evidence="2">RS5133</strain>
    </source>
</reference>
<evidence type="ECO:0000313" key="2">
    <source>
        <dbReference type="EMBL" id="GMT26125.1"/>
    </source>
</evidence>
<feature type="compositionally biased region" description="Basic and acidic residues" evidence="1">
    <location>
        <begin position="447"/>
        <end position="456"/>
    </location>
</feature>
<feature type="compositionally biased region" description="Acidic residues" evidence="1">
    <location>
        <begin position="60"/>
        <end position="71"/>
    </location>
</feature>
<feature type="region of interest" description="Disordered" evidence="1">
    <location>
        <begin position="38"/>
        <end position="86"/>
    </location>
</feature>
<sequence length="456" mass="51063">AALEDGVHREVLVQYDDDDEVERDAEYVNRRRARLLRHIRAPAASHRRPEDADAHLQDEKGDEYDGQIEGEDERHREADGGDEQDIPHQILHPRVSREYFEQAGAGGRCHHERREDDAVRDRRADRRRLCQGGCPLEHERVHGAFEERLHQAKAQHAVTRSNDHPRLNKRFAGGRLLVSVVLAPVGEHKDGLQEEDEEGDVEGGDESEYVRGELRHVAGSDGYERVGQGCIREYHAQFVVRETTLVVLVHEPALEGREEDGCGDAAEETAHHEHLHDGHVLGQAGDAVEQRVEEAVVATAKLVGEGADYGAEDERGAEAGDEQELDLVLGHAVRVVERVDVRPLQPVTGDSQRVDGDVRALENRERRVLARFHLGPGVDKQANGDGRRAEEERVEHYRSGTETDREEEGGAAEKGGERRRGSLSCSHTPPDSRHATLLRTAYGNEQESERYRESAL</sequence>